<evidence type="ECO:0000256" key="1">
    <source>
        <dbReference type="SAM" id="Phobius"/>
    </source>
</evidence>
<organism evidence="2 3">
    <name type="scientific">Lepidopterella palustris CBS 459.81</name>
    <dbReference type="NCBI Taxonomy" id="1314670"/>
    <lineage>
        <taxon>Eukaryota</taxon>
        <taxon>Fungi</taxon>
        <taxon>Dikarya</taxon>
        <taxon>Ascomycota</taxon>
        <taxon>Pezizomycotina</taxon>
        <taxon>Dothideomycetes</taxon>
        <taxon>Pleosporomycetidae</taxon>
        <taxon>Mytilinidiales</taxon>
        <taxon>Argynnaceae</taxon>
        <taxon>Lepidopterella</taxon>
    </lineage>
</organism>
<keyword evidence="3" id="KW-1185">Reference proteome</keyword>
<dbReference type="EMBL" id="KV745093">
    <property type="protein sequence ID" value="OCK77899.1"/>
    <property type="molecule type" value="Genomic_DNA"/>
</dbReference>
<keyword evidence="1" id="KW-0472">Membrane</keyword>
<dbReference type="Proteomes" id="UP000250266">
    <property type="component" value="Unassembled WGS sequence"/>
</dbReference>
<keyword evidence="1" id="KW-0812">Transmembrane</keyword>
<evidence type="ECO:0000313" key="3">
    <source>
        <dbReference type="Proteomes" id="UP000250266"/>
    </source>
</evidence>
<accession>A0A8E2JDC9</accession>
<feature type="transmembrane region" description="Helical" evidence="1">
    <location>
        <begin position="104"/>
        <end position="127"/>
    </location>
</feature>
<sequence>MPIDKRRTRAPAITECAMVSPASMKQKKWKKDANVCETRQHPLTSNEEVTWSFRSSSGRVHVPALSLRLRPKMGRLRHQYIRGRLRHYCTQRPPPSSSILRPSFIIATGYRFVLIAVYITLQPFVFYN</sequence>
<gene>
    <name evidence="2" type="ORF">K432DRAFT_105510</name>
</gene>
<dbReference type="AlphaFoldDB" id="A0A8E2JDC9"/>
<proteinExistence type="predicted"/>
<name>A0A8E2JDC9_9PEZI</name>
<keyword evidence="1" id="KW-1133">Transmembrane helix</keyword>
<protein>
    <submittedName>
        <fullName evidence="2">Uncharacterized protein</fullName>
    </submittedName>
</protein>
<evidence type="ECO:0000313" key="2">
    <source>
        <dbReference type="EMBL" id="OCK77899.1"/>
    </source>
</evidence>
<reference evidence="2 3" key="1">
    <citation type="journal article" date="2016" name="Nat. Commun.">
        <title>Ectomycorrhizal ecology is imprinted in the genome of the dominant symbiotic fungus Cenococcum geophilum.</title>
        <authorList>
            <consortium name="DOE Joint Genome Institute"/>
            <person name="Peter M."/>
            <person name="Kohler A."/>
            <person name="Ohm R.A."/>
            <person name="Kuo A."/>
            <person name="Krutzmann J."/>
            <person name="Morin E."/>
            <person name="Arend M."/>
            <person name="Barry K.W."/>
            <person name="Binder M."/>
            <person name="Choi C."/>
            <person name="Clum A."/>
            <person name="Copeland A."/>
            <person name="Grisel N."/>
            <person name="Haridas S."/>
            <person name="Kipfer T."/>
            <person name="LaButti K."/>
            <person name="Lindquist E."/>
            <person name="Lipzen A."/>
            <person name="Maire R."/>
            <person name="Meier B."/>
            <person name="Mihaltcheva S."/>
            <person name="Molinier V."/>
            <person name="Murat C."/>
            <person name="Poggeler S."/>
            <person name="Quandt C.A."/>
            <person name="Sperisen C."/>
            <person name="Tritt A."/>
            <person name="Tisserant E."/>
            <person name="Crous P.W."/>
            <person name="Henrissat B."/>
            <person name="Nehls U."/>
            <person name="Egli S."/>
            <person name="Spatafora J.W."/>
            <person name="Grigoriev I.V."/>
            <person name="Martin F.M."/>
        </authorList>
    </citation>
    <scope>NUCLEOTIDE SEQUENCE [LARGE SCALE GENOMIC DNA]</scope>
    <source>
        <strain evidence="2 3">CBS 459.81</strain>
    </source>
</reference>